<feature type="non-terminal residue" evidence="6">
    <location>
        <position position="113"/>
    </location>
</feature>
<dbReference type="EMBL" id="AUZX01010777">
    <property type="protein sequence ID" value="EQD46274.1"/>
    <property type="molecule type" value="Genomic_DNA"/>
</dbReference>
<dbReference type="InterPro" id="IPR046373">
    <property type="entry name" value="Acyl-CoA_Oxase/DH_mid-dom_sf"/>
</dbReference>
<reference evidence="6" key="1">
    <citation type="submission" date="2013-08" db="EMBL/GenBank/DDBJ databases">
        <authorList>
            <person name="Mendez C."/>
            <person name="Richter M."/>
            <person name="Ferrer M."/>
            <person name="Sanchez J."/>
        </authorList>
    </citation>
    <scope>NUCLEOTIDE SEQUENCE</scope>
</reference>
<keyword evidence="3" id="KW-0274">FAD</keyword>
<dbReference type="PANTHER" id="PTHR43884">
    <property type="entry name" value="ACYL-COA DEHYDROGENASE"/>
    <property type="match status" value="1"/>
</dbReference>
<evidence type="ECO:0000256" key="1">
    <source>
        <dbReference type="ARBA" id="ARBA00009347"/>
    </source>
</evidence>
<proteinExistence type="inferred from homology"/>
<keyword evidence="4 6" id="KW-0560">Oxidoreductase</keyword>
<accession>T1B025</accession>
<organism evidence="6">
    <name type="scientific">mine drainage metagenome</name>
    <dbReference type="NCBI Taxonomy" id="410659"/>
    <lineage>
        <taxon>unclassified sequences</taxon>
        <taxon>metagenomes</taxon>
        <taxon>ecological metagenomes</taxon>
    </lineage>
</organism>
<name>T1B025_9ZZZZ</name>
<dbReference type="EC" id="1.3.-.-" evidence="6"/>
<evidence type="ECO:0000256" key="2">
    <source>
        <dbReference type="ARBA" id="ARBA00022630"/>
    </source>
</evidence>
<keyword evidence="2" id="KW-0285">Flavoprotein</keyword>
<protein>
    <submittedName>
        <fullName evidence="6">Acyl-CoA oxidase/dehydrogenase, type 1 domain protein</fullName>
        <ecNumber evidence="6">1.3.-.-</ecNumber>
    </submittedName>
</protein>
<dbReference type="PANTHER" id="PTHR43884:SF25">
    <property type="entry name" value="ACYL-COA DEHYDROGENASE YDBM-RELATED"/>
    <property type="match status" value="1"/>
</dbReference>
<comment type="caution">
    <text evidence="6">The sequence shown here is derived from an EMBL/GenBank/DDBJ whole genome shotgun (WGS) entry which is preliminary data.</text>
</comment>
<reference evidence="6" key="2">
    <citation type="journal article" date="2014" name="ISME J.">
        <title>Microbial stratification in low pH oxic and suboxic macroscopic growths along an acid mine drainage.</title>
        <authorList>
            <person name="Mendez-Garcia C."/>
            <person name="Mesa V."/>
            <person name="Sprenger R.R."/>
            <person name="Richter M."/>
            <person name="Diez M.S."/>
            <person name="Solano J."/>
            <person name="Bargiela R."/>
            <person name="Golyshina O.V."/>
            <person name="Manteca A."/>
            <person name="Ramos J.L."/>
            <person name="Gallego J.R."/>
            <person name="Llorente I."/>
            <person name="Martins Dos Santos V.A."/>
            <person name="Jensen O.N."/>
            <person name="Pelaez A.I."/>
            <person name="Sanchez J."/>
            <person name="Ferrer M."/>
        </authorList>
    </citation>
    <scope>NUCLEOTIDE SEQUENCE</scope>
</reference>
<sequence length="113" mass="12640">MEGRPIDTIGYRGMHSYEIAIENWFVANENLVGEDSGLGRGFYYQMEGFENGRIQTAARAVGIMQAAYESAVVYAQNRKVFGAPIIDYQLSQYKLGKMAAIIQASRQLAYQVC</sequence>
<evidence type="ECO:0000256" key="3">
    <source>
        <dbReference type="ARBA" id="ARBA00022827"/>
    </source>
</evidence>
<comment type="similarity">
    <text evidence="1">Belongs to the acyl-CoA dehydrogenase family.</text>
</comment>
<dbReference type="AlphaFoldDB" id="T1B025"/>
<dbReference type="Gene3D" id="1.20.140.10">
    <property type="entry name" value="Butyryl-CoA Dehydrogenase, subunit A, domain 3"/>
    <property type="match status" value="1"/>
</dbReference>
<dbReference type="GO" id="GO:0003995">
    <property type="term" value="F:acyl-CoA dehydrogenase activity"/>
    <property type="evidence" value="ECO:0007669"/>
    <property type="project" value="TreeGrafter"/>
</dbReference>
<dbReference type="InterPro" id="IPR036250">
    <property type="entry name" value="AcylCo_DH-like_C"/>
</dbReference>
<evidence type="ECO:0000313" key="6">
    <source>
        <dbReference type="EMBL" id="EQD46274.1"/>
    </source>
</evidence>
<feature type="domain" description="Acyl-CoA dehydrogenase/oxidase C-terminal" evidence="5">
    <location>
        <begin position="39"/>
        <end position="112"/>
    </location>
</feature>
<gene>
    <name evidence="6" type="ORF">B1A_14674</name>
</gene>
<evidence type="ECO:0000256" key="4">
    <source>
        <dbReference type="ARBA" id="ARBA00023002"/>
    </source>
</evidence>
<dbReference type="Gene3D" id="2.40.110.10">
    <property type="entry name" value="Butyryl-CoA Dehydrogenase, subunit A, domain 2"/>
    <property type="match status" value="1"/>
</dbReference>
<dbReference type="InterPro" id="IPR009075">
    <property type="entry name" value="AcylCo_DH/oxidase_C"/>
</dbReference>
<evidence type="ECO:0000259" key="5">
    <source>
        <dbReference type="Pfam" id="PF00441"/>
    </source>
</evidence>
<dbReference type="Pfam" id="PF00441">
    <property type="entry name" value="Acyl-CoA_dh_1"/>
    <property type="match status" value="1"/>
</dbReference>
<dbReference type="SUPFAM" id="SSF56645">
    <property type="entry name" value="Acyl-CoA dehydrogenase NM domain-like"/>
    <property type="match status" value="1"/>
</dbReference>
<dbReference type="InterPro" id="IPR009100">
    <property type="entry name" value="AcylCoA_DH/oxidase_NM_dom_sf"/>
</dbReference>
<dbReference type="SUPFAM" id="SSF47203">
    <property type="entry name" value="Acyl-CoA dehydrogenase C-terminal domain-like"/>
    <property type="match status" value="1"/>
</dbReference>